<keyword evidence="2 3" id="KW-0807">Transducer</keyword>
<dbReference type="SMART" id="SM00283">
    <property type="entry name" value="MA"/>
    <property type="match status" value="1"/>
</dbReference>
<dbReference type="eggNOG" id="COG0840">
    <property type="taxonomic scope" value="Bacteria"/>
</dbReference>
<dbReference type="RefSeq" id="WP_013660042.1">
    <property type="nucleotide sequence ID" value="NC_015276.1"/>
</dbReference>
<dbReference type="Gene3D" id="6.10.250.3200">
    <property type="match status" value="1"/>
</dbReference>
<dbReference type="GO" id="GO:0006935">
    <property type="term" value="P:chemotaxis"/>
    <property type="evidence" value="ECO:0007669"/>
    <property type="project" value="UniProtKB-ARBA"/>
</dbReference>
<dbReference type="Pfam" id="PF13682">
    <property type="entry name" value="CZB"/>
    <property type="match status" value="1"/>
</dbReference>
<comment type="subcellular location">
    <subcellularLocation>
        <location evidence="1">Membrane</location>
    </subcellularLocation>
</comment>
<dbReference type="InterPro" id="IPR025991">
    <property type="entry name" value="Chemoreceptor_zinc-bind_dom"/>
</dbReference>
<dbReference type="EMBL" id="CP002583">
    <property type="protein sequence ID" value="ADZ90137.1"/>
    <property type="molecule type" value="Genomic_DNA"/>
</dbReference>
<dbReference type="SUPFAM" id="SSF58104">
    <property type="entry name" value="Methyl-accepting chemotaxis protein (MCP) signaling domain"/>
    <property type="match status" value="1"/>
</dbReference>
<dbReference type="Pfam" id="PF00015">
    <property type="entry name" value="MCPsignal"/>
    <property type="match status" value="1"/>
</dbReference>
<dbReference type="GO" id="GO:0016020">
    <property type="term" value="C:membrane"/>
    <property type="evidence" value="ECO:0007669"/>
    <property type="project" value="UniProtKB-SubCell"/>
</dbReference>
<name>F2K384_MARM1</name>
<dbReference type="PATRIC" id="fig|717774.3.peg.900"/>
<evidence type="ECO:0000256" key="3">
    <source>
        <dbReference type="PROSITE-ProRule" id="PRU00284"/>
    </source>
</evidence>
<gene>
    <name evidence="5" type="ordered locus">Marme_0861</name>
</gene>
<dbReference type="AlphaFoldDB" id="F2K384"/>
<dbReference type="Proteomes" id="UP000001062">
    <property type="component" value="Chromosome"/>
</dbReference>
<dbReference type="HOGENOM" id="CLU_000445_21_0_6"/>
<evidence type="ECO:0000256" key="2">
    <source>
        <dbReference type="ARBA" id="ARBA00023224"/>
    </source>
</evidence>
<dbReference type="PANTHER" id="PTHR32089">
    <property type="entry name" value="METHYL-ACCEPTING CHEMOTAXIS PROTEIN MCPB"/>
    <property type="match status" value="1"/>
</dbReference>
<evidence type="ECO:0000256" key="1">
    <source>
        <dbReference type="ARBA" id="ARBA00004370"/>
    </source>
</evidence>
<dbReference type="InterPro" id="IPR004089">
    <property type="entry name" value="MCPsignal_dom"/>
</dbReference>
<dbReference type="STRING" id="717774.Marme_0861"/>
<protein>
    <submittedName>
        <fullName evidence="5">Methyl-accepting chemotaxis sensory transducer</fullName>
    </submittedName>
</protein>
<reference evidence="5 6" key="1">
    <citation type="journal article" date="2012" name="Stand. Genomic Sci.">
        <title>Complete genome sequence of the melanogenic marine bacterium Marinomonas mediterranea type strain (MMB-1(T)).</title>
        <authorList>
            <person name="Lucas-Elio P."/>
            <person name="Goodwin L."/>
            <person name="Woyke T."/>
            <person name="Pitluck S."/>
            <person name="Nolan M."/>
            <person name="Kyrpides N.C."/>
            <person name="Detter J.C."/>
            <person name="Copeland A."/>
            <person name="Teshima H."/>
            <person name="Bruce D."/>
            <person name="Detter C."/>
            <person name="Tapia R."/>
            <person name="Han S."/>
            <person name="Land M.L."/>
            <person name="Ivanova N."/>
            <person name="Mikhailova N."/>
            <person name="Johnston A.W."/>
            <person name="Sanchez-Amat A."/>
        </authorList>
    </citation>
    <scope>NUCLEOTIDE SEQUENCE [LARGE SCALE GENOMIC DNA]</scope>
    <source>
        <strain evidence="6">ATCC 700492 / JCM 21426 / NBRC 103028 / MMB-1</strain>
    </source>
</reference>
<organism evidence="5 6">
    <name type="scientific">Marinomonas mediterranea (strain ATCC 700492 / JCM 21426 / NBRC 103028 / MMB-1)</name>
    <dbReference type="NCBI Taxonomy" id="717774"/>
    <lineage>
        <taxon>Bacteria</taxon>
        <taxon>Pseudomonadati</taxon>
        <taxon>Pseudomonadota</taxon>
        <taxon>Gammaproteobacteria</taxon>
        <taxon>Oceanospirillales</taxon>
        <taxon>Oceanospirillaceae</taxon>
        <taxon>Marinomonas</taxon>
    </lineage>
</organism>
<dbReference type="GO" id="GO:0007165">
    <property type="term" value="P:signal transduction"/>
    <property type="evidence" value="ECO:0007669"/>
    <property type="project" value="UniProtKB-KW"/>
</dbReference>
<feature type="domain" description="Methyl-accepting transducer" evidence="4">
    <location>
        <begin position="67"/>
        <end position="274"/>
    </location>
</feature>
<dbReference type="PROSITE" id="PS50111">
    <property type="entry name" value="CHEMOTAXIS_TRANSDUC_2"/>
    <property type="match status" value="1"/>
</dbReference>
<proteinExistence type="predicted"/>
<dbReference type="Gene3D" id="1.20.120.30">
    <property type="entry name" value="Aspartate receptor, ligand-binding domain"/>
    <property type="match status" value="1"/>
</dbReference>
<evidence type="ECO:0000313" key="5">
    <source>
        <dbReference type="EMBL" id="ADZ90137.1"/>
    </source>
</evidence>
<accession>F2K384</accession>
<evidence type="ECO:0000259" key="4">
    <source>
        <dbReference type="PROSITE" id="PS50111"/>
    </source>
</evidence>
<evidence type="ECO:0000313" key="6">
    <source>
        <dbReference type="Proteomes" id="UP000001062"/>
    </source>
</evidence>
<keyword evidence="6" id="KW-1185">Reference proteome</keyword>
<sequence length="360" mass="39276">MLVSRSKFDALSEQFFAIKEENKKLSQQISEMKSMEAESSVSNTAVQSEDEIFEGALLNSTVTCLLQVNGIRQSVLQSFQQIDAQNKSISELNTLFDVSSNALKNIVSGMNDLTSNMESMTGNISGLSVMAGNINTFVTTISKISDQTNLLALNAAIEAARAGEAGRGFSVVADEVRSLATNTNSSASEVAELVTSIIGRTDETVESVTEIQESNTLLSEGVEKLNSDYSNIISSSNSMKETIEVASTKTFIQTVKLDHIVWKGEVYAAALGILDKNVDDFADHTMCRLGLWYHDEGLEKYGKSSSFRQLDEPHKEVHRNGKEALALVMSGQKSEAIKYFKQMEDASVQVMSLLDSLSID</sequence>
<dbReference type="PANTHER" id="PTHR32089:SF70">
    <property type="entry name" value="ENERGY TAXIS MODULATING METHYL ACCEPTING SENSORY TRANSDUCER"/>
    <property type="match status" value="1"/>
</dbReference>
<dbReference type="OrthoDB" id="9808588at2"/>
<dbReference type="KEGG" id="mme:Marme_0861"/>